<keyword evidence="3" id="KW-1185">Reference proteome</keyword>
<evidence type="ECO:0000256" key="1">
    <source>
        <dbReference type="SAM" id="MobiDB-lite"/>
    </source>
</evidence>
<protein>
    <submittedName>
        <fullName evidence="2">Uncharacterized protein</fullName>
    </submittedName>
</protein>
<sequence length="214" mass="25528">SREKKMRMRRREKRKRRRRRRRENSRPRESPPSSTHVPEEGPEPRKKWEYDECHKYSFSAREREWKFLEWTEKYLLARVKLTISVEDACKHVHNGLIDNGFIYGEECPSEQATTMFKEWSAMMAYQDRIDYAPPTRGERRFIENLPDGLKEDLHGLTVASRIKEAPVHPKKRRLLRNIIQMYSYSCPEEREIGLALTLDQFGLPEEVPVALDLP</sequence>
<feature type="region of interest" description="Disordered" evidence="1">
    <location>
        <begin position="1"/>
        <end position="45"/>
    </location>
</feature>
<proteinExistence type="predicted"/>
<accession>A0AAN5I7V6</accession>
<organism evidence="2 3">
    <name type="scientific">Pristionchus mayeri</name>
    <dbReference type="NCBI Taxonomy" id="1317129"/>
    <lineage>
        <taxon>Eukaryota</taxon>
        <taxon>Metazoa</taxon>
        <taxon>Ecdysozoa</taxon>
        <taxon>Nematoda</taxon>
        <taxon>Chromadorea</taxon>
        <taxon>Rhabditida</taxon>
        <taxon>Rhabditina</taxon>
        <taxon>Diplogasteromorpha</taxon>
        <taxon>Diplogasteroidea</taxon>
        <taxon>Neodiplogasteridae</taxon>
        <taxon>Pristionchus</taxon>
    </lineage>
</organism>
<name>A0AAN5I7V6_9BILA</name>
<evidence type="ECO:0000313" key="3">
    <source>
        <dbReference type="Proteomes" id="UP001328107"/>
    </source>
</evidence>
<gene>
    <name evidence="2" type="ORF">PMAYCL1PPCAC_24615</name>
</gene>
<feature type="non-terminal residue" evidence="2">
    <location>
        <position position="1"/>
    </location>
</feature>
<comment type="caution">
    <text evidence="2">The sequence shown here is derived from an EMBL/GenBank/DDBJ whole genome shotgun (WGS) entry which is preliminary data.</text>
</comment>
<feature type="non-terminal residue" evidence="2">
    <location>
        <position position="214"/>
    </location>
</feature>
<dbReference type="AlphaFoldDB" id="A0AAN5I7V6"/>
<evidence type="ECO:0000313" key="2">
    <source>
        <dbReference type="EMBL" id="GMR54420.1"/>
    </source>
</evidence>
<feature type="compositionally biased region" description="Basic residues" evidence="1">
    <location>
        <begin position="1"/>
        <end position="23"/>
    </location>
</feature>
<reference evidence="3" key="1">
    <citation type="submission" date="2022-10" db="EMBL/GenBank/DDBJ databases">
        <title>Genome assembly of Pristionchus species.</title>
        <authorList>
            <person name="Yoshida K."/>
            <person name="Sommer R.J."/>
        </authorList>
    </citation>
    <scope>NUCLEOTIDE SEQUENCE [LARGE SCALE GENOMIC DNA]</scope>
    <source>
        <strain evidence="3">RS5460</strain>
    </source>
</reference>
<dbReference type="EMBL" id="BTRK01000005">
    <property type="protein sequence ID" value="GMR54420.1"/>
    <property type="molecule type" value="Genomic_DNA"/>
</dbReference>
<dbReference type="Proteomes" id="UP001328107">
    <property type="component" value="Unassembled WGS sequence"/>
</dbReference>